<evidence type="ECO:0000256" key="5">
    <source>
        <dbReference type="PROSITE-ProRule" id="PRU01240"/>
    </source>
</evidence>
<dbReference type="PROSITE" id="PS00136">
    <property type="entry name" value="SUBTILASE_ASP"/>
    <property type="match status" value="1"/>
</dbReference>
<dbReference type="InterPro" id="IPR036852">
    <property type="entry name" value="Peptidase_S8/S53_dom_sf"/>
</dbReference>
<evidence type="ECO:0000256" key="4">
    <source>
        <dbReference type="ARBA" id="ARBA00022825"/>
    </source>
</evidence>
<dbReference type="Gene3D" id="3.40.50.200">
    <property type="entry name" value="Peptidase S8/S53 domain"/>
    <property type="match status" value="1"/>
</dbReference>
<dbReference type="InterPro" id="IPR034045">
    <property type="entry name" value="Pep_S8_CspA-like"/>
</dbReference>
<feature type="active site" description="Charge relay system" evidence="5">
    <location>
        <position position="182"/>
    </location>
</feature>
<evidence type="ECO:0000313" key="7">
    <source>
        <dbReference type="EMBL" id="HIR12835.1"/>
    </source>
</evidence>
<dbReference type="Gene3D" id="2.60.120.1290">
    <property type="match status" value="1"/>
</dbReference>
<dbReference type="PROSITE" id="PS00137">
    <property type="entry name" value="SUBTILASE_HIS"/>
    <property type="match status" value="1"/>
</dbReference>
<dbReference type="SUPFAM" id="SSF52743">
    <property type="entry name" value="Subtilisin-like"/>
    <property type="match status" value="1"/>
</dbReference>
<dbReference type="InterPro" id="IPR051048">
    <property type="entry name" value="Peptidase_S8/S53_subtilisin"/>
</dbReference>
<dbReference type="PIRSF" id="PIRSF037894">
    <property type="entry name" value="Subtilisin_rel_CspABC"/>
    <property type="match status" value="1"/>
</dbReference>
<dbReference type="PROSITE" id="PS51892">
    <property type="entry name" value="SUBTILASE"/>
    <property type="match status" value="1"/>
</dbReference>
<dbReference type="PANTHER" id="PTHR43399:SF4">
    <property type="entry name" value="CELL WALL-ASSOCIATED PROTEASE"/>
    <property type="match status" value="1"/>
</dbReference>
<dbReference type="PRINTS" id="PR00723">
    <property type="entry name" value="SUBTILISIN"/>
</dbReference>
<reference evidence="7" key="1">
    <citation type="submission" date="2020-10" db="EMBL/GenBank/DDBJ databases">
        <authorList>
            <person name="Gilroy R."/>
        </authorList>
    </citation>
    <scope>NUCLEOTIDE SEQUENCE</scope>
    <source>
        <strain evidence="7">ChiSjej4B22-8148</strain>
    </source>
</reference>
<feature type="active site" description="Charge relay system" evidence="5">
    <location>
        <position position="505"/>
    </location>
</feature>
<evidence type="ECO:0000313" key="8">
    <source>
        <dbReference type="Proteomes" id="UP000886757"/>
    </source>
</evidence>
<dbReference type="InterPro" id="IPR000209">
    <property type="entry name" value="Peptidase_S8/S53_dom"/>
</dbReference>
<dbReference type="GO" id="GO:0006508">
    <property type="term" value="P:proteolysis"/>
    <property type="evidence" value="ECO:0007669"/>
    <property type="project" value="UniProtKB-KW"/>
</dbReference>
<reference evidence="7" key="2">
    <citation type="journal article" date="2021" name="PeerJ">
        <title>Extensive microbial diversity within the chicken gut microbiome revealed by metagenomics and culture.</title>
        <authorList>
            <person name="Gilroy R."/>
            <person name="Ravi A."/>
            <person name="Getino M."/>
            <person name="Pursley I."/>
            <person name="Horton D.L."/>
            <person name="Alikhan N.F."/>
            <person name="Baker D."/>
            <person name="Gharbi K."/>
            <person name="Hall N."/>
            <person name="Watson M."/>
            <person name="Adriaenssens E.M."/>
            <person name="Foster-Nyarko E."/>
            <person name="Jarju S."/>
            <person name="Secka A."/>
            <person name="Antonio M."/>
            <person name="Oren A."/>
            <person name="Chaudhuri R.R."/>
            <person name="La Ragione R."/>
            <person name="Hildebrand F."/>
            <person name="Pallen M.J."/>
        </authorList>
    </citation>
    <scope>NUCLEOTIDE SEQUENCE</scope>
    <source>
        <strain evidence="7">ChiSjej4B22-8148</strain>
    </source>
</reference>
<keyword evidence="3 5" id="KW-0378">Hydrolase</keyword>
<proteinExistence type="inferred from homology"/>
<keyword evidence="2 5" id="KW-0645">Protease</keyword>
<dbReference type="GO" id="GO:0004252">
    <property type="term" value="F:serine-type endopeptidase activity"/>
    <property type="evidence" value="ECO:0007669"/>
    <property type="project" value="UniProtKB-UniRule"/>
</dbReference>
<evidence type="ECO:0000256" key="2">
    <source>
        <dbReference type="ARBA" id="ARBA00022670"/>
    </source>
</evidence>
<comment type="caution">
    <text evidence="7">The sequence shown here is derived from an EMBL/GenBank/DDBJ whole genome shotgun (WGS) entry which is preliminary data.</text>
</comment>
<dbReference type="InterPro" id="IPR023827">
    <property type="entry name" value="Peptidase_S8_Asp-AS"/>
</dbReference>
<dbReference type="InterPro" id="IPR022398">
    <property type="entry name" value="Peptidase_S8_His-AS"/>
</dbReference>
<dbReference type="CDD" id="cd07478">
    <property type="entry name" value="Peptidases_S8_CspA-like"/>
    <property type="match status" value="1"/>
</dbReference>
<protein>
    <submittedName>
        <fullName evidence="7">S8 family peptidase</fullName>
    </submittedName>
</protein>
<name>A0A9D1AAK3_9FIRM</name>
<evidence type="ECO:0000256" key="1">
    <source>
        <dbReference type="ARBA" id="ARBA00011073"/>
    </source>
</evidence>
<feature type="domain" description="Peptidase S8/S53" evidence="6">
    <location>
        <begin position="437"/>
        <end position="560"/>
    </location>
</feature>
<dbReference type="InterPro" id="IPR015500">
    <property type="entry name" value="Peptidase_S8_subtilisin-rel"/>
</dbReference>
<gene>
    <name evidence="7" type="ORF">IAB31_02795</name>
</gene>
<dbReference type="AlphaFoldDB" id="A0A9D1AAK3"/>
<feature type="active site" description="Charge relay system" evidence="5">
    <location>
        <position position="114"/>
    </location>
</feature>
<dbReference type="Proteomes" id="UP000886757">
    <property type="component" value="Unassembled WGS sequence"/>
</dbReference>
<comment type="similarity">
    <text evidence="1 5">Belongs to the peptidase S8 family.</text>
</comment>
<sequence length="574" mass="62882">MNTDRFYIASSEISASPPVSEEYADLIYRYQEPSGQSPIQLDQYHPQIVNSQYVILHLPISQGFTTTRAAGYATIPKLFTFLSTASLEDSGILTTLSQPVLDLTGKGVLVGFLDSGIDYTHPAFRNADGSTRIFGLWDQTDQRGTPPLDLSYGTEYTQEEINQALRSSDPYSIVPERDDLGHGTAVAGIACGSPDRYSDFYGAAPGSGLLVVKLKQAKQYLRDYFLTLPEAPVYQESDLMLGVRYLVQTARALQRPLVICIALGTNQGGHTGVSPLENVLTSSQSVSGVYVCTAAGNEAGKGHHYYGKVREQGDTVDVELLVNDQTEGFICEFWADAPELYSIGFTSPLGETIQPVPPRTFFSQEFSLLLENSRITLDYEIVETLSGSQLALIRFIRPSVGLWRLKIVNREFINGSFHMWLPISGLVNPEIRFYMPNPDTTLVIPSLAEAVLTTSTYNAYNGSLFIHSSRGYTRNGILKPDLASPGVDVTCPVPNGGFSSVTGSSAASALLSGASALLVEWGLKRPVPRFFSANELKNLFLRGTVRKSNLLYPNREWGYGTMNLYGIFESLIGN</sequence>
<dbReference type="EMBL" id="DVGK01000038">
    <property type="protein sequence ID" value="HIR12835.1"/>
    <property type="molecule type" value="Genomic_DNA"/>
</dbReference>
<feature type="domain" description="Peptidase S8/S53" evidence="6">
    <location>
        <begin position="105"/>
        <end position="299"/>
    </location>
</feature>
<dbReference type="InterPro" id="IPR017310">
    <property type="entry name" value="Pept_S8A_subtilisin_clostridia"/>
</dbReference>
<accession>A0A9D1AAK3</accession>
<evidence type="ECO:0000259" key="6">
    <source>
        <dbReference type="Pfam" id="PF00082"/>
    </source>
</evidence>
<keyword evidence="4 5" id="KW-0720">Serine protease</keyword>
<dbReference type="Pfam" id="PF00082">
    <property type="entry name" value="Peptidase_S8"/>
    <property type="match status" value="2"/>
</dbReference>
<evidence type="ECO:0000256" key="3">
    <source>
        <dbReference type="ARBA" id="ARBA00022801"/>
    </source>
</evidence>
<dbReference type="PANTHER" id="PTHR43399">
    <property type="entry name" value="SUBTILISIN-RELATED"/>
    <property type="match status" value="1"/>
</dbReference>
<organism evidence="7 8">
    <name type="scientific">Candidatus Choladousia intestinavium</name>
    <dbReference type="NCBI Taxonomy" id="2840727"/>
    <lineage>
        <taxon>Bacteria</taxon>
        <taxon>Bacillati</taxon>
        <taxon>Bacillota</taxon>
        <taxon>Clostridia</taxon>
        <taxon>Lachnospirales</taxon>
        <taxon>Lachnospiraceae</taxon>
        <taxon>Lachnospiraceae incertae sedis</taxon>
        <taxon>Candidatus Choladousia</taxon>
    </lineage>
</organism>